<proteinExistence type="predicted"/>
<reference evidence="2" key="1">
    <citation type="submission" date="2016-05" db="EMBL/GenBank/DDBJ databases">
        <title>Comparative genomics of biotechnologically important yeasts.</title>
        <authorList>
            <consortium name="DOE Joint Genome Institute"/>
            <person name="Riley R."/>
            <person name="Haridas S."/>
            <person name="Wolfe K.H."/>
            <person name="Lopes M.R."/>
            <person name="Hittinger C.T."/>
            <person name="Goker M."/>
            <person name="Salamov A."/>
            <person name="Wisecaver J."/>
            <person name="Long T.M."/>
            <person name="Aerts A.L."/>
            <person name="Barry K."/>
            <person name="Choi C."/>
            <person name="Clum A."/>
            <person name="Coughlan A.Y."/>
            <person name="Deshpande S."/>
            <person name="Douglass A.P."/>
            <person name="Hanson S.J."/>
            <person name="Klenk H.-P."/>
            <person name="Labutti K."/>
            <person name="Lapidus A."/>
            <person name="Lindquist E."/>
            <person name="Lipzen A."/>
            <person name="Meier-Kolthoff J.P."/>
            <person name="Ohm R.A."/>
            <person name="Otillar R.P."/>
            <person name="Pangilinan J."/>
            <person name="Peng Y."/>
            <person name="Rokas A."/>
            <person name="Rosa C.A."/>
            <person name="Scheuner C."/>
            <person name="Sibirny A.A."/>
            <person name="Slot J.C."/>
            <person name="Stielow J.B."/>
            <person name="Sun H."/>
            <person name="Kurtzman C.P."/>
            <person name="Blackwell M."/>
            <person name="Grigoriev I.V."/>
            <person name="Jeffries T.W."/>
        </authorList>
    </citation>
    <scope>NUCLEOTIDE SEQUENCE [LARGE SCALE GENOMIC DNA]</scope>
    <source>
        <strain evidence="2">NRRL Y-12698</strain>
    </source>
</reference>
<name>A0A1E3QXS6_9ASCO</name>
<dbReference type="RefSeq" id="XP_018987784.1">
    <property type="nucleotide sequence ID" value="XM_019132590.1"/>
</dbReference>
<keyword evidence="2" id="KW-1185">Reference proteome</keyword>
<organism evidence="1 2">
    <name type="scientific">Babjeviella inositovora NRRL Y-12698</name>
    <dbReference type="NCBI Taxonomy" id="984486"/>
    <lineage>
        <taxon>Eukaryota</taxon>
        <taxon>Fungi</taxon>
        <taxon>Dikarya</taxon>
        <taxon>Ascomycota</taxon>
        <taxon>Saccharomycotina</taxon>
        <taxon>Pichiomycetes</taxon>
        <taxon>Serinales incertae sedis</taxon>
        <taxon>Babjeviella</taxon>
    </lineage>
</organism>
<evidence type="ECO:0000313" key="2">
    <source>
        <dbReference type="Proteomes" id="UP000094336"/>
    </source>
</evidence>
<evidence type="ECO:0000313" key="1">
    <source>
        <dbReference type="EMBL" id="ODQ82456.1"/>
    </source>
</evidence>
<gene>
    <name evidence="1" type="ORF">BABINDRAFT_72666</name>
</gene>
<dbReference type="GeneID" id="30150443"/>
<protein>
    <submittedName>
        <fullName evidence="1">Uncharacterized protein</fullName>
    </submittedName>
</protein>
<accession>A0A1E3QXS6</accession>
<sequence>MQRLLRKCLPNFMATTNVRYSRVSKSTVGGYASRQIGPFAESLPPPVVAGTVLSVSIKPLIIPVIF</sequence>
<dbReference type="AlphaFoldDB" id="A0A1E3QXS6"/>
<dbReference type="Proteomes" id="UP000094336">
    <property type="component" value="Unassembled WGS sequence"/>
</dbReference>
<dbReference type="EMBL" id="KV454426">
    <property type="protein sequence ID" value="ODQ82456.1"/>
    <property type="molecule type" value="Genomic_DNA"/>
</dbReference>